<gene>
    <name evidence="1" type="ORF">LCGC14_1676760</name>
</gene>
<proteinExistence type="predicted"/>
<sequence>MKATTKSLKTKFKNLEQDKDKIFSNVKRLQKTCKVVKKFNSNLDSTINIMEVLFLVFKELIENMNEDKKHFLDKLKMYNEMGDALGDYLKELVQASRDIDKDNDEANTNALINASKFIKKGIRPLDRAIELIKNQRKKSKQIGKKFI</sequence>
<evidence type="ECO:0000313" key="1">
    <source>
        <dbReference type="EMBL" id="KKM17341.1"/>
    </source>
</evidence>
<dbReference type="EMBL" id="LAZR01014475">
    <property type="protein sequence ID" value="KKM17341.1"/>
    <property type="molecule type" value="Genomic_DNA"/>
</dbReference>
<dbReference type="AlphaFoldDB" id="A0A0F9HPV7"/>
<reference evidence="1" key="1">
    <citation type="journal article" date="2015" name="Nature">
        <title>Complex archaea that bridge the gap between prokaryotes and eukaryotes.</title>
        <authorList>
            <person name="Spang A."/>
            <person name="Saw J.H."/>
            <person name="Jorgensen S.L."/>
            <person name="Zaremba-Niedzwiedzka K."/>
            <person name="Martijn J."/>
            <person name="Lind A.E."/>
            <person name="van Eijk R."/>
            <person name="Schleper C."/>
            <person name="Guy L."/>
            <person name="Ettema T.J."/>
        </authorList>
    </citation>
    <scope>NUCLEOTIDE SEQUENCE</scope>
</reference>
<protein>
    <submittedName>
        <fullName evidence="1">Uncharacterized protein</fullName>
    </submittedName>
</protein>
<comment type="caution">
    <text evidence="1">The sequence shown here is derived from an EMBL/GenBank/DDBJ whole genome shotgun (WGS) entry which is preliminary data.</text>
</comment>
<organism evidence="1">
    <name type="scientific">marine sediment metagenome</name>
    <dbReference type="NCBI Taxonomy" id="412755"/>
    <lineage>
        <taxon>unclassified sequences</taxon>
        <taxon>metagenomes</taxon>
        <taxon>ecological metagenomes</taxon>
    </lineage>
</organism>
<accession>A0A0F9HPV7</accession>
<name>A0A0F9HPV7_9ZZZZ</name>